<feature type="compositionally biased region" description="Polar residues" evidence="2">
    <location>
        <begin position="206"/>
        <end position="216"/>
    </location>
</feature>
<evidence type="ECO:0000256" key="2">
    <source>
        <dbReference type="SAM" id="MobiDB-lite"/>
    </source>
</evidence>
<dbReference type="RefSeq" id="XP_031013724.1">
    <property type="nucleotide sequence ID" value="XM_031162204.1"/>
</dbReference>
<name>A0A366RBY4_9HYPO</name>
<feature type="coiled-coil region" evidence="1">
    <location>
        <begin position="251"/>
        <end position="324"/>
    </location>
</feature>
<comment type="caution">
    <text evidence="3">The sequence shown here is derived from an EMBL/GenBank/DDBJ whole genome shotgun (WGS) entry which is preliminary data.</text>
</comment>
<proteinExistence type="predicted"/>
<protein>
    <submittedName>
        <fullName evidence="3">Uncharacterized protein</fullName>
    </submittedName>
</protein>
<reference evidence="3 4" key="1">
    <citation type="submission" date="2018-06" db="EMBL/GenBank/DDBJ databases">
        <title>Fusarium incarnatum-equiseti species complex species 28.</title>
        <authorList>
            <person name="Gardiner D.M."/>
        </authorList>
    </citation>
    <scope>NUCLEOTIDE SEQUENCE [LARGE SCALE GENOMIC DNA]</scope>
    <source>
        <strain evidence="3 4">FIESC_28</strain>
    </source>
</reference>
<dbReference type="Proteomes" id="UP000253153">
    <property type="component" value="Unassembled WGS sequence"/>
</dbReference>
<dbReference type="OrthoDB" id="5058326at2759"/>
<dbReference type="AlphaFoldDB" id="A0A366RBY4"/>
<feature type="region of interest" description="Disordered" evidence="2">
    <location>
        <begin position="204"/>
        <end position="223"/>
    </location>
</feature>
<keyword evidence="4" id="KW-1185">Reference proteome</keyword>
<keyword evidence="1" id="KW-0175">Coiled coil</keyword>
<dbReference type="GeneID" id="41997500"/>
<organism evidence="3 4">
    <name type="scientific">Fusarium coffeatum</name>
    <dbReference type="NCBI Taxonomy" id="231269"/>
    <lineage>
        <taxon>Eukaryota</taxon>
        <taxon>Fungi</taxon>
        <taxon>Dikarya</taxon>
        <taxon>Ascomycota</taxon>
        <taxon>Pezizomycotina</taxon>
        <taxon>Sordariomycetes</taxon>
        <taxon>Hypocreomycetidae</taxon>
        <taxon>Hypocreales</taxon>
        <taxon>Nectriaceae</taxon>
        <taxon>Fusarium</taxon>
        <taxon>Fusarium incarnatum-equiseti species complex</taxon>
    </lineage>
</organism>
<evidence type="ECO:0000313" key="3">
    <source>
        <dbReference type="EMBL" id="RBR13705.1"/>
    </source>
</evidence>
<evidence type="ECO:0000313" key="4">
    <source>
        <dbReference type="Proteomes" id="UP000253153"/>
    </source>
</evidence>
<sequence length="349" mass="38942">MTTYLEGVTAAFEYEYNNATQFLTKSDPEHLPIRFTLHVDATYALFDVIIPIRYKDKTSSKTINIRINPSSITCLRHSSQTSSPDDIFPSATCLELELSDAVDILVPSLVKEPVAVARPRSGKILTSLYEISHVLKLRIYIPESALSIDQLDSLSTAIAQRKLEPFSDPDHDISRMFSGSGAKATTLPAPLPPSYDKVVSSAPLYNESNTFDPPNTRSRKRQRSQEILADSGAIWNKLQKLEAMIKHSTPTSDESLLVQELRAEVAQLKEQIATCQNRCTELESEVASLRETRLNVEENEAVELAEIREDIETLDNRIDFIERGKDDVAFGNKIKGEIFDELAGRVKGG</sequence>
<dbReference type="EMBL" id="QKXC01000177">
    <property type="protein sequence ID" value="RBR13705.1"/>
    <property type="molecule type" value="Genomic_DNA"/>
</dbReference>
<gene>
    <name evidence="3" type="ORF">FIESC28_08065</name>
</gene>
<accession>A0A366RBY4</accession>
<evidence type="ECO:0000256" key="1">
    <source>
        <dbReference type="SAM" id="Coils"/>
    </source>
</evidence>